<keyword evidence="10" id="KW-0594">Phospholipid biosynthesis</keyword>
<evidence type="ECO:0000256" key="5">
    <source>
        <dbReference type="ARBA" id="ARBA00022741"/>
    </source>
</evidence>
<evidence type="ECO:0000256" key="10">
    <source>
        <dbReference type="ARBA" id="ARBA00023209"/>
    </source>
</evidence>
<gene>
    <name evidence="13" type="ORF">SAMN05216323_103014</name>
</gene>
<dbReference type="EMBL" id="FMYP01000030">
    <property type="protein sequence ID" value="SDC40611.1"/>
    <property type="molecule type" value="Genomic_DNA"/>
</dbReference>
<evidence type="ECO:0000259" key="12">
    <source>
        <dbReference type="PROSITE" id="PS50146"/>
    </source>
</evidence>
<evidence type="ECO:0000256" key="4">
    <source>
        <dbReference type="ARBA" id="ARBA00022723"/>
    </source>
</evidence>
<keyword evidence="9" id="KW-0443">Lipid metabolism</keyword>
<keyword evidence="5" id="KW-0547">Nucleotide-binding</keyword>
<dbReference type="AlphaFoldDB" id="A0A1G6LBN5"/>
<dbReference type="RefSeq" id="WP_092438187.1">
    <property type="nucleotide sequence ID" value="NZ_FMYP01000030.1"/>
</dbReference>
<keyword evidence="14" id="KW-1185">Reference proteome</keyword>
<evidence type="ECO:0000256" key="7">
    <source>
        <dbReference type="ARBA" id="ARBA00022840"/>
    </source>
</evidence>
<dbReference type="InterPro" id="IPR017438">
    <property type="entry name" value="ATP-NAD_kinase_N"/>
</dbReference>
<name>A0A1G6LBN5_9BACT</name>
<dbReference type="PANTHER" id="PTHR12358:SF106">
    <property type="entry name" value="LIPID KINASE YEGS"/>
    <property type="match status" value="1"/>
</dbReference>
<evidence type="ECO:0000256" key="2">
    <source>
        <dbReference type="ARBA" id="ARBA00022516"/>
    </source>
</evidence>
<dbReference type="InterPro" id="IPR045540">
    <property type="entry name" value="YegS/DAGK_C"/>
</dbReference>
<dbReference type="InterPro" id="IPR001206">
    <property type="entry name" value="Diacylglycerol_kinase_cat_dom"/>
</dbReference>
<dbReference type="Gene3D" id="2.60.200.40">
    <property type="match status" value="1"/>
</dbReference>
<accession>A0A1G6LBN5</accession>
<dbReference type="GO" id="GO:0005524">
    <property type="term" value="F:ATP binding"/>
    <property type="evidence" value="ECO:0007669"/>
    <property type="project" value="UniProtKB-KW"/>
</dbReference>
<dbReference type="NCBIfam" id="TIGR00147">
    <property type="entry name" value="YegS/Rv2252/BmrU family lipid kinase"/>
    <property type="match status" value="1"/>
</dbReference>
<feature type="domain" description="DAGKc" evidence="12">
    <location>
        <begin position="15"/>
        <end position="151"/>
    </location>
</feature>
<evidence type="ECO:0000313" key="13">
    <source>
        <dbReference type="EMBL" id="SDC40611.1"/>
    </source>
</evidence>
<dbReference type="SMART" id="SM00046">
    <property type="entry name" value="DAGKc"/>
    <property type="match status" value="1"/>
</dbReference>
<dbReference type="PROSITE" id="PS50146">
    <property type="entry name" value="DAGK"/>
    <property type="match status" value="1"/>
</dbReference>
<evidence type="ECO:0000256" key="1">
    <source>
        <dbReference type="ARBA" id="ARBA00001946"/>
    </source>
</evidence>
<dbReference type="OrthoDB" id="9786026at2"/>
<dbReference type="STRING" id="1640674.SAMN05216323_103014"/>
<dbReference type="GO" id="GO:0008654">
    <property type="term" value="P:phospholipid biosynthetic process"/>
    <property type="evidence" value="ECO:0007669"/>
    <property type="project" value="UniProtKB-KW"/>
</dbReference>
<evidence type="ECO:0000256" key="8">
    <source>
        <dbReference type="ARBA" id="ARBA00022842"/>
    </source>
</evidence>
<dbReference type="Proteomes" id="UP000199452">
    <property type="component" value="Unassembled WGS sequence"/>
</dbReference>
<evidence type="ECO:0000313" key="14">
    <source>
        <dbReference type="Proteomes" id="UP000199452"/>
    </source>
</evidence>
<evidence type="ECO:0000256" key="11">
    <source>
        <dbReference type="ARBA" id="ARBA00023264"/>
    </source>
</evidence>
<dbReference type="Pfam" id="PF00781">
    <property type="entry name" value="DAGK_cat"/>
    <property type="match status" value="1"/>
</dbReference>
<keyword evidence="2" id="KW-0444">Lipid biosynthesis</keyword>
<keyword evidence="4" id="KW-0479">Metal-binding</keyword>
<reference evidence="13 14" key="1">
    <citation type="submission" date="2016-09" db="EMBL/GenBank/DDBJ databases">
        <authorList>
            <person name="Capua I."/>
            <person name="De Benedictis P."/>
            <person name="Joannis T."/>
            <person name="Lombin L.H."/>
            <person name="Cattoli G."/>
        </authorList>
    </citation>
    <scope>NUCLEOTIDE SEQUENCE [LARGE SCALE GENOMIC DNA]</scope>
    <source>
        <strain evidence="13 14">A7P-90m</strain>
    </source>
</reference>
<keyword evidence="6 13" id="KW-0418">Kinase</keyword>
<keyword evidence="8" id="KW-0460">Magnesium</keyword>
<dbReference type="Pfam" id="PF19279">
    <property type="entry name" value="YegS_C"/>
    <property type="match status" value="1"/>
</dbReference>
<evidence type="ECO:0000256" key="6">
    <source>
        <dbReference type="ARBA" id="ARBA00022777"/>
    </source>
</evidence>
<dbReference type="SUPFAM" id="SSF111331">
    <property type="entry name" value="NAD kinase/diacylglycerol kinase-like"/>
    <property type="match status" value="1"/>
</dbReference>
<dbReference type="GO" id="GO:0016301">
    <property type="term" value="F:kinase activity"/>
    <property type="evidence" value="ECO:0007669"/>
    <property type="project" value="UniProtKB-KW"/>
</dbReference>
<keyword evidence="7" id="KW-0067">ATP-binding</keyword>
<sequence>MKTLFLLELKPRDKLKDNRWKVIINPKAGSGRGHKDWPIIKATLESKGVEFDFEFTKKRYHAVELTVSAINNGYRKIIAVGGDGTVNEIVNGIFIQQQVPTTEILLGTIAVGTGNDWARTYKLPWDYSSAVEALIEQHDFLQDIGLATFYETKVHHNRYFANAVGIGFDGAVGFRFNRLKELGRRGKWLYILALVHSLIVYRATRVYARIDERSIKSDIFSATLGIGKFNGGGMLQVPDAVSDDGLFDMTIIRKLSKWNVLRNLPILYNGKIYDHPKISVVRAKEIAIHSLPAMPMELDGEAVGHSPFTFGIVPRAIRVVVGATFREQAESAMI</sequence>
<keyword evidence="3" id="KW-0808">Transferase</keyword>
<dbReference type="Gene3D" id="3.40.50.10330">
    <property type="entry name" value="Probable inorganic polyphosphate/atp-NAD kinase, domain 1"/>
    <property type="match status" value="1"/>
</dbReference>
<dbReference type="InterPro" id="IPR005218">
    <property type="entry name" value="Diacylglycerol/lipid_kinase"/>
</dbReference>
<evidence type="ECO:0000256" key="3">
    <source>
        <dbReference type="ARBA" id="ARBA00022679"/>
    </source>
</evidence>
<protein>
    <submittedName>
        <fullName evidence="13">Lipid kinase, YegS/Rv2252/BmrU family</fullName>
    </submittedName>
</protein>
<dbReference type="GO" id="GO:0046872">
    <property type="term" value="F:metal ion binding"/>
    <property type="evidence" value="ECO:0007669"/>
    <property type="project" value="UniProtKB-KW"/>
</dbReference>
<dbReference type="GO" id="GO:0005886">
    <property type="term" value="C:plasma membrane"/>
    <property type="evidence" value="ECO:0007669"/>
    <property type="project" value="TreeGrafter"/>
</dbReference>
<evidence type="ECO:0000256" key="9">
    <source>
        <dbReference type="ARBA" id="ARBA00023098"/>
    </source>
</evidence>
<dbReference type="InterPro" id="IPR016064">
    <property type="entry name" value="NAD/diacylglycerol_kinase_sf"/>
</dbReference>
<dbReference type="InterPro" id="IPR050187">
    <property type="entry name" value="Lipid_Phosphate_FormReg"/>
</dbReference>
<keyword evidence="11" id="KW-1208">Phospholipid metabolism</keyword>
<proteinExistence type="predicted"/>
<dbReference type="PANTHER" id="PTHR12358">
    <property type="entry name" value="SPHINGOSINE KINASE"/>
    <property type="match status" value="1"/>
</dbReference>
<organism evidence="13 14">
    <name type="scientific">Williamwhitmania taraxaci</name>
    <dbReference type="NCBI Taxonomy" id="1640674"/>
    <lineage>
        <taxon>Bacteria</taxon>
        <taxon>Pseudomonadati</taxon>
        <taxon>Bacteroidota</taxon>
        <taxon>Bacteroidia</taxon>
        <taxon>Bacteroidales</taxon>
        <taxon>Williamwhitmaniaceae</taxon>
        <taxon>Williamwhitmania</taxon>
    </lineage>
</organism>
<comment type="cofactor">
    <cofactor evidence="1">
        <name>Mg(2+)</name>
        <dbReference type="ChEBI" id="CHEBI:18420"/>
    </cofactor>
</comment>